<evidence type="ECO:0000256" key="2">
    <source>
        <dbReference type="ARBA" id="ARBA00047806"/>
    </source>
</evidence>
<comment type="catalytic activity">
    <reaction evidence="2 4">
        <text>L-methionyl-[protein] + [thioredoxin]-disulfide + H2O = L-methionyl-(S)-S-oxide-[protein] + [thioredoxin]-dithiol</text>
        <dbReference type="Rhea" id="RHEA:14217"/>
        <dbReference type="Rhea" id="RHEA-COMP:10698"/>
        <dbReference type="Rhea" id="RHEA-COMP:10700"/>
        <dbReference type="Rhea" id="RHEA-COMP:12313"/>
        <dbReference type="Rhea" id="RHEA-COMP:12315"/>
        <dbReference type="ChEBI" id="CHEBI:15377"/>
        <dbReference type="ChEBI" id="CHEBI:16044"/>
        <dbReference type="ChEBI" id="CHEBI:29950"/>
        <dbReference type="ChEBI" id="CHEBI:44120"/>
        <dbReference type="ChEBI" id="CHEBI:50058"/>
        <dbReference type="EC" id="1.8.4.11"/>
    </reaction>
</comment>
<gene>
    <name evidence="4 6" type="primary">msrA</name>
    <name evidence="6" type="ORF">H8K52_12910</name>
</gene>
<dbReference type="PANTHER" id="PTHR43774">
    <property type="entry name" value="PEPTIDE METHIONINE SULFOXIDE REDUCTASE"/>
    <property type="match status" value="1"/>
</dbReference>
<dbReference type="Pfam" id="PF01625">
    <property type="entry name" value="PMSR"/>
    <property type="match status" value="1"/>
</dbReference>
<evidence type="ECO:0000256" key="1">
    <source>
        <dbReference type="ARBA" id="ARBA00023002"/>
    </source>
</evidence>
<comment type="function">
    <text evidence="4">Has an important function as a repair enzyme for proteins that have been inactivated by oxidation. Catalyzes the reversible oxidation-reduction of methionine sulfoxide in proteins to methionine.</text>
</comment>
<comment type="catalytic activity">
    <reaction evidence="3 4">
        <text>[thioredoxin]-disulfide + L-methionine + H2O = L-methionine (S)-S-oxide + [thioredoxin]-dithiol</text>
        <dbReference type="Rhea" id="RHEA:19993"/>
        <dbReference type="Rhea" id="RHEA-COMP:10698"/>
        <dbReference type="Rhea" id="RHEA-COMP:10700"/>
        <dbReference type="ChEBI" id="CHEBI:15377"/>
        <dbReference type="ChEBI" id="CHEBI:29950"/>
        <dbReference type="ChEBI" id="CHEBI:50058"/>
        <dbReference type="ChEBI" id="CHEBI:57844"/>
        <dbReference type="ChEBI" id="CHEBI:58772"/>
        <dbReference type="EC" id="1.8.4.11"/>
    </reaction>
</comment>
<dbReference type="EC" id="1.8.4.11" evidence="4"/>
<dbReference type="NCBIfam" id="TIGR00401">
    <property type="entry name" value="msrA"/>
    <property type="match status" value="1"/>
</dbReference>
<evidence type="ECO:0000256" key="3">
    <source>
        <dbReference type="ARBA" id="ARBA00048782"/>
    </source>
</evidence>
<dbReference type="RefSeq" id="WP_186923319.1">
    <property type="nucleotide sequence ID" value="NZ_JACOFW010000014.1"/>
</dbReference>
<accession>A0ABR6X7C3</accession>
<keyword evidence="1 4" id="KW-0560">Oxidoreductase</keyword>
<dbReference type="HAMAP" id="MF_01401">
    <property type="entry name" value="MsrA"/>
    <property type="match status" value="1"/>
</dbReference>
<reference evidence="6 7" key="1">
    <citation type="submission" date="2020-08" db="EMBL/GenBank/DDBJ databases">
        <title>Novel species isolated from subtropical streams in China.</title>
        <authorList>
            <person name="Lu H."/>
        </authorList>
    </citation>
    <scope>NUCLEOTIDE SEQUENCE [LARGE SCALE GENOMIC DNA]</scope>
    <source>
        <strain evidence="6 7">KACC 16656</strain>
    </source>
</reference>
<keyword evidence="7" id="KW-1185">Reference proteome</keyword>
<comment type="similarity">
    <text evidence="4">Belongs to the MsrA Met sulfoxide reductase family.</text>
</comment>
<dbReference type="PANTHER" id="PTHR43774:SF1">
    <property type="entry name" value="PEPTIDE METHIONINE SULFOXIDE REDUCTASE MSRA 2"/>
    <property type="match status" value="1"/>
</dbReference>
<feature type="domain" description="Peptide methionine sulphoxide reductase MsrA" evidence="5">
    <location>
        <begin position="6"/>
        <end position="155"/>
    </location>
</feature>
<evidence type="ECO:0000313" key="6">
    <source>
        <dbReference type="EMBL" id="MBC3808246.1"/>
    </source>
</evidence>
<dbReference type="Proteomes" id="UP000648257">
    <property type="component" value="Unassembled WGS sequence"/>
</dbReference>
<dbReference type="Gene3D" id="3.30.1060.10">
    <property type="entry name" value="Peptide methionine sulphoxide reductase MsrA"/>
    <property type="match status" value="1"/>
</dbReference>
<dbReference type="GO" id="GO:0008113">
    <property type="term" value="F:peptide-methionine (S)-S-oxide reductase activity"/>
    <property type="evidence" value="ECO:0007669"/>
    <property type="project" value="UniProtKB-EC"/>
</dbReference>
<dbReference type="SUPFAM" id="SSF55068">
    <property type="entry name" value="Peptide methionine sulfoxide reductase"/>
    <property type="match status" value="1"/>
</dbReference>
<sequence length="176" mass="19678">MALETVTLGGGRFWDLEAVFQQIRGVKSVQSGYAGGHTDGPTYEAVCGGDTGHAEVVRVCFDTDVLSYDQLLDVFFRVHQPMNTTSIDSRLASPHRSAIFYHSVEQKKLAQDVVKTLASVSGCKLTTEIKAATLFFPAEAEHQNFYRNHREDAYCREFILPKIIMSREAFKKRLAA</sequence>
<dbReference type="InterPro" id="IPR002569">
    <property type="entry name" value="Met_Sox_Rdtase_MsrA_dom"/>
</dbReference>
<evidence type="ECO:0000313" key="7">
    <source>
        <dbReference type="Proteomes" id="UP000648257"/>
    </source>
</evidence>
<comment type="caution">
    <text evidence="4">Lacks conserved residue(s) required for the propagation of feature annotation.</text>
</comment>
<organism evidence="6 7">
    <name type="scientific">Undibacterium seohonense</name>
    <dbReference type="NCBI Taxonomy" id="1344950"/>
    <lineage>
        <taxon>Bacteria</taxon>
        <taxon>Pseudomonadati</taxon>
        <taxon>Pseudomonadota</taxon>
        <taxon>Betaproteobacteria</taxon>
        <taxon>Burkholderiales</taxon>
        <taxon>Oxalobacteraceae</taxon>
        <taxon>Undibacterium</taxon>
    </lineage>
</organism>
<dbReference type="InterPro" id="IPR036509">
    <property type="entry name" value="Met_Sox_Rdtase_MsrA_sf"/>
</dbReference>
<name>A0ABR6X7C3_9BURK</name>
<dbReference type="EMBL" id="JACOFW010000014">
    <property type="protein sequence ID" value="MBC3808246.1"/>
    <property type="molecule type" value="Genomic_DNA"/>
</dbReference>
<proteinExistence type="inferred from homology"/>
<evidence type="ECO:0000256" key="4">
    <source>
        <dbReference type="HAMAP-Rule" id="MF_01401"/>
    </source>
</evidence>
<protein>
    <recommendedName>
        <fullName evidence="4">Peptide methionine sulfoxide reductase MsrA</fullName>
        <shortName evidence="4">Protein-methionine-S-oxide reductase</shortName>
        <ecNumber evidence="4">1.8.4.11</ecNumber>
    </recommendedName>
    <alternativeName>
        <fullName evidence="4">Peptide-methionine (S)-S-oxide reductase</fullName>
        <shortName evidence="4">Peptide Met(O) reductase</shortName>
    </alternativeName>
</protein>
<evidence type="ECO:0000259" key="5">
    <source>
        <dbReference type="Pfam" id="PF01625"/>
    </source>
</evidence>
<comment type="caution">
    <text evidence="6">The sequence shown here is derived from an EMBL/GenBank/DDBJ whole genome shotgun (WGS) entry which is preliminary data.</text>
</comment>